<evidence type="ECO:0000313" key="2">
    <source>
        <dbReference type="Proteomes" id="UP000242972"/>
    </source>
</evidence>
<gene>
    <name evidence="1" type="ORF">C7B46_19355</name>
</gene>
<dbReference type="AlphaFoldDB" id="A0A2T2WZG8"/>
<sequence length="112" mass="12289">MITANEVLMAVIDDPTESGLGDFLSSHHASHAITWLPDSLGLDHLDVIGTALIITEDGLLCIPYTLVDPDSGWEQLDLSAAFLLPEPRGFREAAQRYTQAEHELTQLLRHGL</sequence>
<name>A0A2T2WZG8_9FIRM</name>
<protein>
    <submittedName>
        <fullName evidence="1">Uncharacterized protein</fullName>
    </submittedName>
</protein>
<proteinExistence type="predicted"/>
<organism evidence="1 2">
    <name type="scientific">Sulfobacillus benefaciens</name>
    <dbReference type="NCBI Taxonomy" id="453960"/>
    <lineage>
        <taxon>Bacteria</taxon>
        <taxon>Bacillati</taxon>
        <taxon>Bacillota</taxon>
        <taxon>Clostridia</taxon>
        <taxon>Eubacteriales</taxon>
        <taxon>Clostridiales Family XVII. Incertae Sedis</taxon>
        <taxon>Sulfobacillus</taxon>
    </lineage>
</organism>
<dbReference type="EMBL" id="PXYW01000107">
    <property type="protein sequence ID" value="PSR27622.1"/>
    <property type="molecule type" value="Genomic_DNA"/>
</dbReference>
<reference evidence="1 2" key="1">
    <citation type="journal article" date="2014" name="BMC Genomics">
        <title>Comparison of environmental and isolate Sulfobacillus genomes reveals diverse carbon, sulfur, nitrogen, and hydrogen metabolisms.</title>
        <authorList>
            <person name="Justice N.B."/>
            <person name="Norman A."/>
            <person name="Brown C.T."/>
            <person name="Singh A."/>
            <person name="Thomas B.C."/>
            <person name="Banfield J.F."/>
        </authorList>
    </citation>
    <scope>NUCLEOTIDE SEQUENCE [LARGE SCALE GENOMIC DNA]</scope>
    <source>
        <strain evidence="1">AMDSBA4</strain>
    </source>
</reference>
<feature type="non-terminal residue" evidence="1">
    <location>
        <position position="112"/>
    </location>
</feature>
<comment type="caution">
    <text evidence="1">The sequence shown here is derived from an EMBL/GenBank/DDBJ whole genome shotgun (WGS) entry which is preliminary data.</text>
</comment>
<dbReference type="Proteomes" id="UP000242972">
    <property type="component" value="Unassembled WGS sequence"/>
</dbReference>
<accession>A0A2T2WZG8</accession>
<evidence type="ECO:0000313" key="1">
    <source>
        <dbReference type="EMBL" id="PSR27622.1"/>
    </source>
</evidence>